<sequence>MLGLTTGGDVDGGGAGGGDRDGGRSSPVRRCPSQLSSPFHLGHYQRLRSCPSCSISSLVILHSQRMQKNSPGSALHQLYNPSMFSLSSFSASYKRTGFAPNKPTCSALEFVEDDTAVRLTCTSDRVYPTALCIVAVTVSQKPFNTVALVALPVQKAAAEFQEKYRLSVTDTVVNSTRYPGDRELTCMFRMHLTHIQEGRFTFAVNFRAPVRDYKPTIKHADSIPALDLNKPTQPICEELVFADGGSTAVVTCTADRVVPPSTCEFRLTANSPALEKTYRQHKEADQDSVIYPGYSRAQCTLRMPLTGNRAGDYQFQVEFTSRDSLKSEPTLTSKISLSE</sequence>
<dbReference type="EMBL" id="BMAT01005864">
    <property type="protein sequence ID" value="GFS00959.1"/>
    <property type="molecule type" value="Genomic_DNA"/>
</dbReference>
<organism evidence="2 3">
    <name type="scientific">Elysia marginata</name>
    <dbReference type="NCBI Taxonomy" id="1093978"/>
    <lineage>
        <taxon>Eukaryota</taxon>
        <taxon>Metazoa</taxon>
        <taxon>Spiralia</taxon>
        <taxon>Lophotrochozoa</taxon>
        <taxon>Mollusca</taxon>
        <taxon>Gastropoda</taxon>
        <taxon>Heterobranchia</taxon>
        <taxon>Euthyneura</taxon>
        <taxon>Panpulmonata</taxon>
        <taxon>Sacoglossa</taxon>
        <taxon>Placobranchoidea</taxon>
        <taxon>Plakobranchidae</taxon>
        <taxon>Elysia</taxon>
    </lineage>
</organism>
<evidence type="ECO:0000313" key="3">
    <source>
        <dbReference type="Proteomes" id="UP000762676"/>
    </source>
</evidence>
<evidence type="ECO:0000313" key="2">
    <source>
        <dbReference type="EMBL" id="GFS00959.1"/>
    </source>
</evidence>
<gene>
    <name evidence="2" type="ORF">ElyMa_002826800</name>
</gene>
<feature type="region of interest" description="Disordered" evidence="1">
    <location>
        <begin position="1"/>
        <end position="34"/>
    </location>
</feature>
<comment type="caution">
    <text evidence="2">The sequence shown here is derived from an EMBL/GenBank/DDBJ whole genome shotgun (WGS) entry which is preliminary data.</text>
</comment>
<dbReference type="AlphaFoldDB" id="A0AAV4HRY7"/>
<name>A0AAV4HRY7_9GAST</name>
<evidence type="ECO:0000256" key="1">
    <source>
        <dbReference type="SAM" id="MobiDB-lite"/>
    </source>
</evidence>
<keyword evidence="3" id="KW-1185">Reference proteome</keyword>
<proteinExistence type="predicted"/>
<feature type="compositionally biased region" description="Gly residues" evidence="1">
    <location>
        <begin position="1"/>
        <end position="17"/>
    </location>
</feature>
<protein>
    <submittedName>
        <fullName evidence="2">Uncharacterized protein</fullName>
    </submittedName>
</protein>
<dbReference type="Proteomes" id="UP000762676">
    <property type="component" value="Unassembled WGS sequence"/>
</dbReference>
<accession>A0AAV4HRY7</accession>
<reference evidence="2 3" key="1">
    <citation type="journal article" date="2021" name="Elife">
        <title>Chloroplast acquisition without the gene transfer in kleptoplastic sea slugs, Plakobranchus ocellatus.</title>
        <authorList>
            <person name="Maeda T."/>
            <person name="Takahashi S."/>
            <person name="Yoshida T."/>
            <person name="Shimamura S."/>
            <person name="Takaki Y."/>
            <person name="Nagai Y."/>
            <person name="Toyoda A."/>
            <person name="Suzuki Y."/>
            <person name="Arimoto A."/>
            <person name="Ishii H."/>
            <person name="Satoh N."/>
            <person name="Nishiyama T."/>
            <person name="Hasebe M."/>
            <person name="Maruyama T."/>
            <person name="Minagawa J."/>
            <person name="Obokata J."/>
            <person name="Shigenobu S."/>
        </authorList>
    </citation>
    <scope>NUCLEOTIDE SEQUENCE [LARGE SCALE GENOMIC DNA]</scope>
</reference>